<dbReference type="SUPFAM" id="SSF46955">
    <property type="entry name" value="Putative DNA-binding domain"/>
    <property type="match status" value="1"/>
</dbReference>
<dbReference type="PROSITE" id="PS50937">
    <property type="entry name" value="HTH_MERR_2"/>
    <property type="match status" value="1"/>
</dbReference>
<reference evidence="4" key="1">
    <citation type="submission" date="2018-05" db="EMBL/GenBank/DDBJ databases">
        <authorList>
            <person name="Lanie J.A."/>
            <person name="Ng W.-L."/>
            <person name="Kazmierczak K.M."/>
            <person name="Andrzejewski T.M."/>
            <person name="Davidsen T.M."/>
            <person name="Wayne K.J."/>
            <person name="Tettelin H."/>
            <person name="Glass J.I."/>
            <person name="Rusch D."/>
            <person name="Podicherti R."/>
            <person name="Tsui H.-C.T."/>
            <person name="Winkler M.E."/>
        </authorList>
    </citation>
    <scope>NUCLEOTIDE SEQUENCE</scope>
</reference>
<evidence type="ECO:0000313" key="4">
    <source>
        <dbReference type="EMBL" id="SVC95158.1"/>
    </source>
</evidence>
<keyword evidence="2" id="KW-0804">Transcription</keyword>
<evidence type="ECO:0000256" key="1">
    <source>
        <dbReference type="ARBA" id="ARBA00023015"/>
    </source>
</evidence>
<dbReference type="Pfam" id="PF09278">
    <property type="entry name" value="MerR-DNA-bind"/>
    <property type="match status" value="1"/>
</dbReference>
<dbReference type="AlphaFoldDB" id="A0A382RDV2"/>
<evidence type="ECO:0000256" key="2">
    <source>
        <dbReference type="ARBA" id="ARBA00023163"/>
    </source>
</evidence>
<accession>A0A382RDV2</accession>
<protein>
    <recommendedName>
        <fullName evidence="3">HTH merR-type domain-containing protein</fullName>
    </recommendedName>
</protein>
<feature type="non-terminal residue" evidence="4">
    <location>
        <position position="1"/>
    </location>
</feature>
<dbReference type="EMBL" id="UINC01120583">
    <property type="protein sequence ID" value="SVC95158.1"/>
    <property type="molecule type" value="Genomic_DNA"/>
</dbReference>
<name>A0A382RDV2_9ZZZZ</name>
<dbReference type="InterPro" id="IPR000551">
    <property type="entry name" value="MerR-type_HTH_dom"/>
</dbReference>
<evidence type="ECO:0000259" key="3">
    <source>
        <dbReference type="PROSITE" id="PS50937"/>
    </source>
</evidence>
<dbReference type="GO" id="GO:0003677">
    <property type="term" value="F:DNA binding"/>
    <property type="evidence" value="ECO:0007669"/>
    <property type="project" value="InterPro"/>
</dbReference>
<dbReference type="Gene3D" id="1.10.1660.10">
    <property type="match status" value="1"/>
</dbReference>
<feature type="non-terminal residue" evidence="4">
    <location>
        <position position="27"/>
    </location>
</feature>
<dbReference type="InterPro" id="IPR009061">
    <property type="entry name" value="DNA-bd_dom_put_sf"/>
</dbReference>
<keyword evidence="1" id="KW-0805">Transcription regulation</keyword>
<organism evidence="4">
    <name type="scientific">marine metagenome</name>
    <dbReference type="NCBI Taxonomy" id="408172"/>
    <lineage>
        <taxon>unclassified sequences</taxon>
        <taxon>metagenomes</taxon>
        <taxon>ecological metagenomes</taxon>
    </lineage>
</organism>
<sequence length="27" mass="3025">MLRFVARARGLGFSVLEVADLLALYKD</sequence>
<dbReference type="GO" id="GO:0006355">
    <property type="term" value="P:regulation of DNA-templated transcription"/>
    <property type="evidence" value="ECO:0007669"/>
    <property type="project" value="InterPro"/>
</dbReference>
<gene>
    <name evidence="4" type="ORF">METZ01_LOCUS348012</name>
</gene>
<dbReference type="InterPro" id="IPR015358">
    <property type="entry name" value="Tscrpt_reg_MerR_DNA-bd"/>
</dbReference>
<proteinExistence type="predicted"/>
<feature type="domain" description="HTH merR-type" evidence="3">
    <location>
        <begin position="1"/>
        <end position="24"/>
    </location>
</feature>